<dbReference type="Proteomes" id="UP000243657">
    <property type="component" value="Unassembled WGS sequence"/>
</dbReference>
<keyword evidence="5" id="KW-0472">Membrane</keyword>
<gene>
    <name evidence="9" type="ORF">ALMA_0334</name>
</gene>
<organism evidence="9 10">
    <name type="scientific">Alloscardovia macacae</name>
    <dbReference type="NCBI Taxonomy" id="1160091"/>
    <lineage>
        <taxon>Bacteria</taxon>
        <taxon>Bacillati</taxon>
        <taxon>Actinomycetota</taxon>
        <taxon>Actinomycetes</taxon>
        <taxon>Bifidobacteriales</taxon>
        <taxon>Bifidobacteriaceae</taxon>
        <taxon>Alloscardovia</taxon>
    </lineage>
</organism>
<evidence type="ECO:0000256" key="1">
    <source>
        <dbReference type="ARBA" id="ARBA00004613"/>
    </source>
</evidence>
<feature type="signal peptide" evidence="6">
    <location>
        <begin position="1"/>
        <end position="28"/>
    </location>
</feature>
<keyword evidence="10" id="KW-1185">Reference proteome</keyword>
<evidence type="ECO:0000313" key="9">
    <source>
        <dbReference type="EMBL" id="OZG55009.1"/>
    </source>
</evidence>
<feature type="domain" description="CNA-B" evidence="7">
    <location>
        <begin position="948"/>
        <end position="1036"/>
    </location>
</feature>
<dbReference type="SUPFAM" id="SSF117074">
    <property type="entry name" value="Hypothetical protein PA1324"/>
    <property type="match status" value="1"/>
</dbReference>
<feature type="region of interest" description="Disordered" evidence="4">
    <location>
        <begin position="1246"/>
        <end position="1317"/>
    </location>
</feature>
<keyword evidence="3 6" id="KW-0732">Signal</keyword>
<evidence type="ECO:0000256" key="3">
    <source>
        <dbReference type="ARBA" id="ARBA00022729"/>
    </source>
</evidence>
<dbReference type="Gene3D" id="2.60.40.10">
    <property type="entry name" value="Immunoglobulins"/>
    <property type="match status" value="1"/>
</dbReference>
<feature type="compositionally biased region" description="Basic and acidic residues" evidence="4">
    <location>
        <begin position="1277"/>
        <end position="1288"/>
    </location>
</feature>
<dbReference type="Pfam" id="PF05738">
    <property type="entry name" value="Cna_B"/>
    <property type="match status" value="5"/>
</dbReference>
<evidence type="ECO:0000256" key="2">
    <source>
        <dbReference type="ARBA" id="ARBA00022525"/>
    </source>
</evidence>
<dbReference type="InterPro" id="IPR013783">
    <property type="entry name" value="Ig-like_fold"/>
</dbReference>
<evidence type="ECO:0000259" key="7">
    <source>
        <dbReference type="Pfam" id="PF05738"/>
    </source>
</evidence>
<dbReference type="SUPFAM" id="SSF49478">
    <property type="entry name" value="Cna protein B-type domain"/>
    <property type="match status" value="5"/>
</dbReference>
<dbReference type="GO" id="GO:0005576">
    <property type="term" value="C:extracellular region"/>
    <property type="evidence" value="ECO:0007669"/>
    <property type="project" value="UniProtKB-SubCell"/>
</dbReference>
<comment type="subcellular location">
    <subcellularLocation>
        <location evidence="1">Secreted</location>
    </subcellularLocation>
</comment>
<feature type="domain" description="CNA-B" evidence="7">
    <location>
        <begin position="714"/>
        <end position="817"/>
    </location>
</feature>
<evidence type="ECO:0000313" key="10">
    <source>
        <dbReference type="Proteomes" id="UP000243657"/>
    </source>
</evidence>
<keyword evidence="2" id="KW-0964">Secreted</keyword>
<proteinExistence type="predicted"/>
<feature type="compositionally biased region" description="Low complexity" evidence="4">
    <location>
        <begin position="1289"/>
        <end position="1305"/>
    </location>
</feature>
<feature type="chain" id="PRO_5039553189" description="Adhesin" evidence="6">
    <location>
        <begin position="29"/>
        <end position="1350"/>
    </location>
</feature>
<reference evidence="9 10" key="1">
    <citation type="journal article" date="2017" name="BMC Genomics">
        <title>Comparative genomic and phylogenomic analyses of the Bifidobacteriaceae family.</title>
        <authorList>
            <person name="Lugli G.A."/>
            <person name="Milani C."/>
            <person name="Turroni F."/>
            <person name="Duranti S."/>
            <person name="Mancabelli L."/>
            <person name="Mangifesta M."/>
            <person name="Ferrario C."/>
            <person name="Modesto M."/>
            <person name="Mattarelli P."/>
            <person name="Jiri K."/>
            <person name="van Sinderen D."/>
            <person name="Ventura M."/>
        </authorList>
    </citation>
    <scope>NUCLEOTIDE SEQUENCE [LARGE SCALE GENOMIC DNA]</scope>
    <source>
        <strain evidence="9 10">DSM 24762</strain>
    </source>
</reference>
<dbReference type="Pfam" id="PF17210">
    <property type="entry name" value="SdrD_B"/>
    <property type="match status" value="1"/>
</dbReference>
<evidence type="ECO:0000256" key="5">
    <source>
        <dbReference type="SAM" id="Phobius"/>
    </source>
</evidence>
<feature type="domain" description="CNA-B" evidence="7">
    <location>
        <begin position="824"/>
        <end position="898"/>
    </location>
</feature>
<evidence type="ECO:0000256" key="4">
    <source>
        <dbReference type="SAM" id="MobiDB-lite"/>
    </source>
</evidence>
<feature type="domain" description="SD-repeat containing protein B" evidence="8">
    <location>
        <begin position="585"/>
        <end position="708"/>
    </location>
</feature>
<comment type="caution">
    <text evidence="9">The sequence shown here is derived from an EMBL/GenBank/DDBJ whole genome shotgun (WGS) entry which is preliminary data.</text>
</comment>
<dbReference type="InterPro" id="IPR033764">
    <property type="entry name" value="Sdr_B"/>
</dbReference>
<keyword evidence="5" id="KW-0812">Transmembrane</keyword>
<feature type="transmembrane region" description="Helical" evidence="5">
    <location>
        <begin position="1321"/>
        <end position="1341"/>
    </location>
</feature>
<evidence type="ECO:0000259" key="8">
    <source>
        <dbReference type="Pfam" id="PF17210"/>
    </source>
</evidence>
<dbReference type="CDD" id="cd00222">
    <property type="entry name" value="CollagenBindB"/>
    <property type="match status" value="5"/>
</dbReference>
<evidence type="ECO:0000256" key="6">
    <source>
        <dbReference type="SAM" id="SignalP"/>
    </source>
</evidence>
<evidence type="ECO:0008006" key="11">
    <source>
        <dbReference type="Google" id="ProtNLM"/>
    </source>
</evidence>
<protein>
    <recommendedName>
        <fullName evidence="11">Adhesin</fullName>
    </recommendedName>
</protein>
<accession>A0A261F782</accession>
<dbReference type="GO" id="GO:0005975">
    <property type="term" value="P:carbohydrate metabolic process"/>
    <property type="evidence" value="ECO:0007669"/>
    <property type="project" value="UniProtKB-ARBA"/>
</dbReference>
<dbReference type="EMBL" id="MWWT01000001">
    <property type="protein sequence ID" value="OZG55009.1"/>
    <property type="molecule type" value="Genomic_DNA"/>
</dbReference>
<feature type="domain" description="CNA-B" evidence="7">
    <location>
        <begin position="1043"/>
        <end position="1149"/>
    </location>
</feature>
<dbReference type="InterPro" id="IPR008454">
    <property type="entry name" value="Collagen-bd_Cna-like_B-typ_dom"/>
</dbReference>
<keyword evidence="5" id="KW-1133">Transmembrane helix</keyword>
<sequence>MSVRKAYTKIVLSILAVLCFIFSSGAISAVGGTTRAYADDAVANTTHTVNFWRNRNTADEYKVTCVIQSGQFIPGVGQGTDVATYAPLGKDDAGKDTYCVQPNVWGPNFGRKDALEIFGMVLGGSRFSAWNTARDGSGTYYRGQQVLTDSDSAEIDLYEQWASAQSLLDGAKDFATQKPQVWIENSLDHQTDATALNVWQAGSLHYRATLDFSQNRNTLSTLWGRIDRVTDYKGFIKAKIDSKYTFDKPLDIVFASTWLVPNQEEMQKAVYSGVTVTQVDVTNTLDGKPEKAWKFTYPASYVGQETQTINVNGTDRTFNVINIPVTMISKAEMYKLSFDDFMRPMELSVADDYARGLNAVISEEQYNAIAVSDDPYLRVGGEIDMEINGNSVRNDPNDTTNAYTHYSNQNPQANWQVARLFPSSQLDVALYDIQTGEKLTAASPITNTVTNAAPQGDSALYGPKGAAMSQNAGGGYSVAGDQSASTFWRSRGRSKQPVYTSADPNDPFNTADTWKVTPPDIPGYMYVKAMLPSTQPTSTTGVSESFVPCPTSGAGCRDASEADLEGSYDFRTPQERTLFYARLGSIGTKVWIDANRDGVYQDGETVVPDTKVELLYPDGTPALNTSGQPITATTDAQGNYELTNIIPNEFAGAGHETYMVRFTLPSGYSVTRIGDATTGINSTSDRQGYVRDVVVGPGQHNPTVNLGMYASTSITVTKKWDDRANVASERPESIHVKLMNAADVDAETHTAKDGAQPVAEADMSAAADGTWSHTFTDIPTHDASGAQLSYTVLEDPVAGYEAGAYSGDAASGFTITNAKRFIDIPVRKVWLDAQGAVDTSNTNPVTVELWKNGVATGRTVELNASNNFTGRFTNVAVDPGSNADEVYSVRESGANGSLISVNGALYMVDDNDGKVTDAAGVTITNMRLTTDNPVTPDPDRPVAERLNIPVQKVWDDRDNVAAGRPASVTVHLLANGTEVASTELNAAGSWKHVFENQPVVDASGARITYSVTEDAVAGYESPSYTGNERDGFTVTNAKRFLDIPVRKVWLDAQGAVDASNTNPVTVELMKKDTATGVTVATGQTLVLNPANNFTGRFTNVPVDPGTDADKVYTVQEVGVTDSVISVDGKQYASDVQGSAMAADGFTVRNMQLAPNTPVTPDPDQPVAERLNIPVQKVWDDRNNADKARPESITVHLYANGTEVASAQLNEAGEWRNIFQNQPVVDARGERIRYAVVEDAVEGYNAPEYAGNERDGFTVTNTKPAGTVTVPGEPGDPENPRDTPKDKPGEPGTTVPVTKTPSSPSSRAARGKQNLAKTGAEVSVAVTGMALCAVLGAGAVLLRKRGTASRA</sequence>
<dbReference type="Gene3D" id="2.60.40.1140">
    <property type="entry name" value="Collagen-binding surface protein Cna, B-type domain"/>
    <property type="match status" value="5"/>
</dbReference>
<feature type="domain" description="CNA-B" evidence="7">
    <location>
        <begin position="1172"/>
        <end position="1261"/>
    </location>
</feature>
<name>A0A261F782_9BIFI</name>